<evidence type="ECO:0000256" key="6">
    <source>
        <dbReference type="ARBA" id="ARBA00023002"/>
    </source>
</evidence>
<dbReference type="CDD" id="cd19079">
    <property type="entry name" value="AKR_EcYajO-like"/>
    <property type="match status" value="1"/>
</dbReference>
<dbReference type="Gene3D" id="3.90.1150.170">
    <property type="match status" value="1"/>
</dbReference>
<dbReference type="Pfam" id="PF00248">
    <property type="entry name" value="Aldo_ket_red"/>
    <property type="match status" value="1"/>
</dbReference>
<dbReference type="FunFam" id="3.20.20.100:FF:000004">
    <property type="entry name" value="Oxidoreductase, aldo/keto reductase"/>
    <property type="match status" value="1"/>
</dbReference>
<proteinExistence type="inferred from homology"/>
<feature type="domain" description="NADP-dependent oxidoreductase" evidence="9">
    <location>
        <begin position="41"/>
        <end position="368"/>
    </location>
</feature>
<evidence type="ECO:0000256" key="7">
    <source>
        <dbReference type="ARBA" id="ARBA00023239"/>
    </source>
</evidence>
<name>A0A9P8M2B0_9HYPO</name>
<dbReference type="InterPro" id="IPR015424">
    <property type="entry name" value="PyrdxlP-dep_Trfase"/>
</dbReference>
<comment type="caution">
    <text evidence="10">The sequence shown here is derived from an EMBL/GenBank/DDBJ whole genome shotgun (WGS) entry which is preliminary data.</text>
</comment>
<dbReference type="PANTHER" id="PTHR45677:SF8">
    <property type="entry name" value="CYSTEINE SULFINIC ACID DECARBOXYLASE"/>
    <property type="match status" value="1"/>
</dbReference>
<keyword evidence="11" id="KW-1185">Reference proteome</keyword>
<evidence type="ECO:0000256" key="8">
    <source>
        <dbReference type="PIRSR" id="PIRSR602129-50"/>
    </source>
</evidence>
<comment type="cofactor">
    <cofactor evidence="1 8">
        <name>pyridoxal 5'-phosphate</name>
        <dbReference type="ChEBI" id="CHEBI:597326"/>
    </cofactor>
</comment>
<dbReference type="SUPFAM" id="SSF51430">
    <property type="entry name" value="NAD(P)-linked oxidoreductase"/>
    <property type="match status" value="1"/>
</dbReference>
<gene>
    <name evidence="10" type="ORF">MHUMG1_09871</name>
</gene>
<keyword evidence="5 8" id="KW-0663">Pyridoxal phosphate</keyword>
<feature type="modified residue" description="N6-(pyridoxal phosphate)lysine" evidence="8">
    <location>
        <position position="707"/>
    </location>
</feature>
<accession>A0A9P8M2B0</accession>
<dbReference type="Gene3D" id="3.20.20.100">
    <property type="entry name" value="NADP-dependent oxidoreductase domain"/>
    <property type="match status" value="1"/>
</dbReference>
<dbReference type="PANTHER" id="PTHR45677">
    <property type="entry name" value="GLUTAMATE DECARBOXYLASE-RELATED"/>
    <property type="match status" value="1"/>
</dbReference>
<dbReference type="InterPro" id="IPR023210">
    <property type="entry name" value="NADP_OxRdtase_dom"/>
</dbReference>
<dbReference type="InterPro" id="IPR002129">
    <property type="entry name" value="PyrdxlP-dep_de-COase"/>
</dbReference>
<dbReference type="GO" id="GO:0030170">
    <property type="term" value="F:pyridoxal phosphate binding"/>
    <property type="evidence" value="ECO:0007669"/>
    <property type="project" value="InterPro"/>
</dbReference>
<keyword evidence="4" id="KW-0210">Decarboxylase</keyword>
<evidence type="ECO:0000259" key="9">
    <source>
        <dbReference type="Pfam" id="PF00248"/>
    </source>
</evidence>
<protein>
    <recommendedName>
        <fullName evidence="9">NADP-dependent oxidoreductase domain-containing protein</fullName>
    </recommendedName>
</protein>
<dbReference type="Proteomes" id="UP000764110">
    <property type="component" value="Unassembled WGS sequence"/>
</dbReference>
<keyword evidence="6" id="KW-0560">Oxidoreductase</keyword>
<dbReference type="GO" id="GO:0016831">
    <property type="term" value="F:carboxy-lyase activity"/>
    <property type="evidence" value="ECO:0007669"/>
    <property type="project" value="UniProtKB-KW"/>
</dbReference>
<keyword evidence="7" id="KW-0456">Lyase</keyword>
<reference evidence="10 11" key="1">
    <citation type="submission" date="2020-07" db="EMBL/GenBank/DDBJ databases">
        <title>Metarhizium humberi genome.</title>
        <authorList>
            <person name="Lysoe E."/>
        </authorList>
    </citation>
    <scope>NUCLEOTIDE SEQUENCE [LARGE SCALE GENOMIC DNA]</scope>
    <source>
        <strain evidence="10 11">ESALQ1638</strain>
    </source>
</reference>
<dbReference type="GO" id="GO:0019752">
    <property type="term" value="P:carboxylic acid metabolic process"/>
    <property type="evidence" value="ECO:0007669"/>
    <property type="project" value="InterPro"/>
</dbReference>
<comment type="similarity">
    <text evidence="3">Belongs to the group II decarboxylase family.</text>
</comment>
<dbReference type="Pfam" id="PF00282">
    <property type="entry name" value="Pyridoxal_deC"/>
    <property type="match status" value="1"/>
</dbReference>
<sequence>MAKVSLEKLLRIPPSLTQSISQTKVDYLNLGHSGLRVSRPILGGLHLGSRKWLPWVLDEEKALPILKAAYDLGVNTATTTNNVKWDTANVYSNGESERIIAKALSKYKIPRNKVVLMTKCYRVMSDPERFDPGSGVTMHHELADYSKDYVNQWGLSRRALFSAVEASLDRLNTSYIDVLQIHRFDHTVPPEETMSALNDLIRAGMVRYIGASSMWTFQFATLQHIAETKGLTKFISMQNHYNLIYREEEREMNQYCKMTGVGLIPWGPLASGRLARRPKQEEGSLRASCSAHGSLYESDDYNVDRIIQRVAEIAEKRGWPMSHVSLAWLNRRVTAPIIGFGSVGRIEEALAARGKELSRDEEQYLEEFSDASSQLQSIHENYAFDRSMRDTKTMLNRADELDDLYEAVRALIIPHVRAADEACSLKNAGQLHTDDTQRLQNVLVEPYPPKALQERFQFALPDHEGNGKDGLMRLIRDVLRYSVNTWDQGFMDKLTSSTNPVGVISEIVLGILNTNVHVYHVAPALSVIEKVTGRTLAAYFGFNSPSAGGISCQGGSASNLTSLVVARNSLYPDCKLNGGSSYQFAIFTSCHGHFSMEKAAITCGMGLSSVVHVPANDDGRMNANALRELVIQAKAQGKTPLYVNATAGTTVLGVFDPLHEIKTICEEFGMWFHVDASWGGSIIFSAQHRHKLTGCELADSLTISPHKMLNVPMTCSFLLTNNLSSFYTANSLDAGYLFHDTEDDEVWDLANLTLQCGRRADSLKMALAWTYYGAAGFERRINHAFKIAAHLSSIIQKSPDFELVSPNPPPCLQVCFYYTPGGKMAKSEMETSRRTRAMVEKMVDRGFMFDFAPGPKGDFFRVVVNCDTLLGTVEGLFKGLEAVGKQVVG</sequence>
<dbReference type="GO" id="GO:0016491">
    <property type="term" value="F:oxidoreductase activity"/>
    <property type="evidence" value="ECO:0007669"/>
    <property type="project" value="UniProtKB-KW"/>
</dbReference>
<dbReference type="GO" id="GO:0005829">
    <property type="term" value="C:cytosol"/>
    <property type="evidence" value="ECO:0007669"/>
    <property type="project" value="UniProtKB-ARBA"/>
</dbReference>
<evidence type="ECO:0000313" key="11">
    <source>
        <dbReference type="Proteomes" id="UP000764110"/>
    </source>
</evidence>
<evidence type="ECO:0000256" key="3">
    <source>
        <dbReference type="ARBA" id="ARBA00009533"/>
    </source>
</evidence>
<dbReference type="InterPro" id="IPR036812">
    <property type="entry name" value="NAD(P)_OxRdtase_dom_sf"/>
</dbReference>
<dbReference type="InterPro" id="IPR015421">
    <property type="entry name" value="PyrdxlP-dep_Trfase_major"/>
</dbReference>
<comment type="pathway">
    <text evidence="2">Secondary metabolite biosynthesis.</text>
</comment>
<organism evidence="10 11">
    <name type="scientific">Metarhizium humberi</name>
    <dbReference type="NCBI Taxonomy" id="2596975"/>
    <lineage>
        <taxon>Eukaryota</taxon>
        <taxon>Fungi</taxon>
        <taxon>Dikarya</taxon>
        <taxon>Ascomycota</taxon>
        <taxon>Pezizomycotina</taxon>
        <taxon>Sordariomycetes</taxon>
        <taxon>Hypocreomycetidae</taxon>
        <taxon>Hypocreales</taxon>
        <taxon>Clavicipitaceae</taxon>
        <taxon>Metarhizium</taxon>
    </lineage>
</organism>
<evidence type="ECO:0000256" key="4">
    <source>
        <dbReference type="ARBA" id="ARBA00022793"/>
    </source>
</evidence>
<dbReference type="SUPFAM" id="SSF53383">
    <property type="entry name" value="PLP-dependent transferases"/>
    <property type="match status" value="1"/>
</dbReference>
<evidence type="ECO:0000256" key="2">
    <source>
        <dbReference type="ARBA" id="ARBA00005179"/>
    </source>
</evidence>
<evidence type="ECO:0000256" key="1">
    <source>
        <dbReference type="ARBA" id="ARBA00001933"/>
    </source>
</evidence>
<dbReference type="EMBL" id="JACEFI010000032">
    <property type="protein sequence ID" value="KAH0592370.1"/>
    <property type="molecule type" value="Genomic_DNA"/>
</dbReference>
<dbReference type="Gene3D" id="3.40.640.10">
    <property type="entry name" value="Type I PLP-dependent aspartate aminotransferase-like (Major domain)"/>
    <property type="match status" value="1"/>
</dbReference>
<evidence type="ECO:0000313" key="10">
    <source>
        <dbReference type="EMBL" id="KAH0592370.1"/>
    </source>
</evidence>
<evidence type="ECO:0000256" key="5">
    <source>
        <dbReference type="ARBA" id="ARBA00022898"/>
    </source>
</evidence>
<dbReference type="AlphaFoldDB" id="A0A9P8M2B0"/>